<feature type="domain" description="Beta-lactamase-related" evidence="2">
    <location>
        <begin position="77"/>
        <end position="362"/>
    </location>
</feature>
<evidence type="ECO:0000313" key="4">
    <source>
        <dbReference type="Proteomes" id="UP000184251"/>
    </source>
</evidence>
<evidence type="ECO:0000259" key="2">
    <source>
        <dbReference type="Pfam" id="PF00144"/>
    </source>
</evidence>
<name>A0A1M5A4D7_9FIRM</name>
<accession>A0A1M5A4D7</accession>
<dbReference type="RefSeq" id="WP_200789520.1">
    <property type="nucleotide sequence ID" value="NZ_FQTU01000024.1"/>
</dbReference>
<keyword evidence="1" id="KW-1133">Transmembrane helix</keyword>
<dbReference type="Proteomes" id="UP000184251">
    <property type="component" value="Unassembled WGS sequence"/>
</dbReference>
<dbReference type="AlphaFoldDB" id="A0A1M5A4D7"/>
<feature type="transmembrane region" description="Helical" evidence="1">
    <location>
        <begin position="26"/>
        <end position="47"/>
    </location>
</feature>
<reference evidence="3 4" key="1">
    <citation type="submission" date="2016-11" db="EMBL/GenBank/DDBJ databases">
        <authorList>
            <person name="Jaros S."/>
            <person name="Januszkiewicz K."/>
            <person name="Wedrychowicz H."/>
        </authorList>
    </citation>
    <scope>NUCLEOTIDE SEQUENCE [LARGE SCALE GENOMIC DNA]</scope>
    <source>
        <strain evidence="3 4">DSM 14828</strain>
    </source>
</reference>
<dbReference type="Pfam" id="PF00144">
    <property type="entry name" value="Beta-lactamase"/>
    <property type="match status" value="1"/>
</dbReference>
<dbReference type="PANTHER" id="PTHR46825:SF9">
    <property type="entry name" value="BETA-LACTAMASE-RELATED DOMAIN-CONTAINING PROTEIN"/>
    <property type="match status" value="1"/>
</dbReference>
<dbReference type="EMBL" id="FQTU01000024">
    <property type="protein sequence ID" value="SHF24957.1"/>
    <property type="molecule type" value="Genomic_DNA"/>
</dbReference>
<evidence type="ECO:0000313" key="3">
    <source>
        <dbReference type="EMBL" id="SHF24957.1"/>
    </source>
</evidence>
<dbReference type="Gene3D" id="3.40.710.10">
    <property type="entry name" value="DD-peptidase/beta-lactamase superfamily"/>
    <property type="match status" value="1"/>
</dbReference>
<sequence>MVESIIVGHIFHVKRGMLVKKKGKKILHILIVVILAIVLIVYGFVIYGNYQMSKIPGLSFEDCLNYTMKGNDNAIITVGIIKDGQATYTVYGKDTIVMPQVEHTYEIGSLTKTFTATLIKRAIIEGKINLDDTIDKHLEMPVGNTYPTIEQLLTHTSGYKSHYFELPMIGNFFGRRNDFYGITDDMLLKSLSKVSVTNETAKFNYSNFGYATLGLVLEAVYDRDYLALVNVFASEELGLENTHISDRQGDLKQYWDWNANDVYLSAGGLTSTISDMLDYAQLQLAGKDIFASCHDSLAVINSSTKAYSAMGINMDEIGAGWIIDRENDIIWHNGGTGDYNCYLGFCPKTETAVVILSNLAPNYRIPATVMGVKLLKQYLE</sequence>
<keyword evidence="1" id="KW-0812">Transmembrane</keyword>
<gene>
    <name evidence="3" type="ORF">SAMN02746064_02221</name>
</gene>
<dbReference type="SUPFAM" id="SSF56601">
    <property type="entry name" value="beta-lactamase/transpeptidase-like"/>
    <property type="match status" value="1"/>
</dbReference>
<dbReference type="PANTHER" id="PTHR46825">
    <property type="entry name" value="D-ALANYL-D-ALANINE-CARBOXYPEPTIDASE/ENDOPEPTIDASE AMPH"/>
    <property type="match status" value="1"/>
</dbReference>
<dbReference type="InterPro" id="IPR012338">
    <property type="entry name" value="Beta-lactam/transpept-like"/>
</dbReference>
<keyword evidence="4" id="KW-1185">Reference proteome</keyword>
<keyword evidence="1" id="KW-0472">Membrane</keyword>
<dbReference type="STRING" id="1120975.SAMN02746064_02221"/>
<protein>
    <submittedName>
        <fullName evidence="3">CubicO group peptidase, beta-lactamase class C family</fullName>
    </submittedName>
</protein>
<dbReference type="InterPro" id="IPR050491">
    <property type="entry name" value="AmpC-like"/>
</dbReference>
<proteinExistence type="predicted"/>
<organism evidence="3 4">
    <name type="scientific">Alkalibacter saccharofermentans DSM 14828</name>
    <dbReference type="NCBI Taxonomy" id="1120975"/>
    <lineage>
        <taxon>Bacteria</taxon>
        <taxon>Bacillati</taxon>
        <taxon>Bacillota</taxon>
        <taxon>Clostridia</taxon>
        <taxon>Eubacteriales</taxon>
        <taxon>Eubacteriaceae</taxon>
        <taxon>Alkalibacter</taxon>
    </lineage>
</organism>
<evidence type="ECO:0000256" key="1">
    <source>
        <dbReference type="SAM" id="Phobius"/>
    </source>
</evidence>
<dbReference type="InterPro" id="IPR001466">
    <property type="entry name" value="Beta-lactam-related"/>
</dbReference>